<protein>
    <recommendedName>
        <fullName evidence="5">Photosynthesis system II assembly factor Ycf48/Hcf136-like domain-containing protein</fullName>
    </recommendedName>
</protein>
<dbReference type="PROSITE" id="PS51257">
    <property type="entry name" value="PROKAR_LIPOPROTEIN"/>
    <property type="match status" value="1"/>
</dbReference>
<keyword evidence="2" id="KW-0732">Signal</keyword>
<dbReference type="SUPFAM" id="SSF110296">
    <property type="entry name" value="Oligoxyloglucan reducing end-specific cellobiohydrolase"/>
    <property type="match status" value="1"/>
</dbReference>
<name>A0ABR8N0K5_9BACL</name>
<evidence type="ECO:0000313" key="4">
    <source>
        <dbReference type="Proteomes" id="UP000609346"/>
    </source>
</evidence>
<sequence>MNLRMLCLVVLFILLTGCQEKEAALDEPNPSSEQTAEQGMPQALQADDQSDDESMNASPSDDGSVNQREETFFLNDQIGWKAAYKDYGMHREDMILYKTTDGGANWAYIASSDDAHSNLPGGVKSGFVFSSEKNGWMTTNAPWQGKVGLSFTSDGGVTWNEEHLAVPEELKEAQLFAFAPLFITQDEGIVVAQSDTSSIILYFTINGGQDWESFSNKSSGEYKGLSWNVSENTISISAHSKEWTIHTSENARWFQD</sequence>
<dbReference type="Gene3D" id="2.130.10.10">
    <property type="entry name" value="YVTN repeat-like/Quinoprotein amine dehydrogenase"/>
    <property type="match status" value="1"/>
</dbReference>
<dbReference type="RefSeq" id="WP_191204249.1">
    <property type="nucleotide sequence ID" value="NZ_JACXZA010000003.1"/>
</dbReference>
<feature type="signal peptide" evidence="2">
    <location>
        <begin position="1"/>
        <end position="23"/>
    </location>
</feature>
<evidence type="ECO:0000256" key="2">
    <source>
        <dbReference type="SAM" id="SignalP"/>
    </source>
</evidence>
<evidence type="ECO:0000256" key="1">
    <source>
        <dbReference type="SAM" id="MobiDB-lite"/>
    </source>
</evidence>
<accession>A0ABR8N0K5</accession>
<proteinExistence type="predicted"/>
<dbReference type="InterPro" id="IPR015943">
    <property type="entry name" value="WD40/YVTN_repeat-like_dom_sf"/>
</dbReference>
<dbReference type="EMBL" id="JACXZA010000003">
    <property type="protein sequence ID" value="MBD3919984.1"/>
    <property type="molecule type" value="Genomic_DNA"/>
</dbReference>
<feature type="compositionally biased region" description="Polar residues" evidence="1">
    <location>
        <begin position="55"/>
        <end position="66"/>
    </location>
</feature>
<organism evidence="3 4">
    <name type="scientific">Paenibacillus terricola</name>
    <dbReference type="NCBI Taxonomy" id="2763503"/>
    <lineage>
        <taxon>Bacteria</taxon>
        <taxon>Bacillati</taxon>
        <taxon>Bacillota</taxon>
        <taxon>Bacilli</taxon>
        <taxon>Bacillales</taxon>
        <taxon>Paenibacillaceae</taxon>
        <taxon>Paenibacillus</taxon>
    </lineage>
</organism>
<feature type="chain" id="PRO_5047328281" description="Photosynthesis system II assembly factor Ycf48/Hcf136-like domain-containing protein" evidence="2">
    <location>
        <begin position="24"/>
        <end position="256"/>
    </location>
</feature>
<evidence type="ECO:0008006" key="5">
    <source>
        <dbReference type="Google" id="ProtNLM"/>
    </source>
</evidence>
<dbReference type="Proteomes" id="UP000609346">
    <property type="component" value="Unassembled WGS sequence"/>
</dbReference>
<reference evidence="3 4" key="1">
    <citation type="submission" date="2020-09" db="EMBL/GenBank/DDBJ databases">
        <title>Paenibacillus sp. strain PR3 16S rRNA gene Genome sequencing and assembly.</title>
        <authorList>
            <person name="Kim J."/>
        </authorList>
    </citation>
    <scope>NUCLEOTIDE SEQUENCE [LARGE SCALE GENOMIC DNA]</scope>
    <source>
        <strain evidence="3 4">PR3</strain>
    </source>
</reference>
<gene>
    <name evidence="3" type="ORF">H8B09_14565</name>
</gene>
<evidence type="ECO:0000313" key="3">
    <source>
        <dbReference type="EMBL" id="MBD3919984.1"/>
    </source>
</evidence>
<feature type="region of interest" description="Disordered" evidence="1">
    <location>
        <begin position="24"/>
        <end position="66"/>
    </location>
</feature>
<comment type="caution">
    <text evidence="3">The sequence shown here is derived from an EMBL/GenBank/DDBJ whole genome shotgun (WGS) entry which is preliminary data.</text>
</comment>
<keyword evidence="4" id="KW-1185">Reference proteome</keyword>